<feature type="region of interest" description="Disordered" evidence="13">
    <location>
        <begin position="711"/>
        <end position="732"/>
    </location>
</feature>
<dbReference type="InterPro" id="IPR029787">
    <property type="entry name" value="Nucleotide_cyclase"/>
</dbReference>
<dbReference type="PANTHER" id="PTHR45627">
    <property type="entry name" value="ADENYLATE CYCLASE TYPE 1"/>
    <property type="match status" value="1"/>
</dbReference>
<evidence type="ECO:0000256" key="4">
    <source>
        <dbReference type="ARBA" id="ARBA00012201"/>
    </source>
</evidence>
<evidence type="ECO:0000256" key="6">
    <source>
        <dbReference type="ARBA" id="ARBA00022723"/>
    </source>
</evidence>
<dbReference type="Pfam" id="PF00211">
    <property type="entry name" value="Guanylate_cyc"/>
    <property type="match status" value="2"/>
</dbReference>
<evidence type="ECO:0000256" key="14">
    <source>
        <dbReference type="SAM" id="Phobius"/>
    </source>
</evidence>
<dbReference type="AlphaFoldDB" id="A0A158PP08"/>
<comment type="catalytic activity">
    <reaction evidence="2">
        <text>ATP = 3',5'-cyclic AMP + diphosphate</text>
        <dbReference type="Rhea" id="RHEA:15389"/>
        <dbReference type="ChEBI" id="CHEBI:30616"/>
        <dbReference type="ChEBI" id="CHEBI:33019"/>
        <dbReference type="ChEBI" id="CHEBI:58165"/>
        <dbReference type="EC" id="4.6.1.1"/>
    </reaction>
</comment>
<evidence type="ECO:0000259" key="15">
    <source>
        <dbReference type="PROSITE" id="PS50125"/>
    </source>
</evidence>
<evidence type="ECO:0000256" key="5">
    <source>
        <dbReference type="ARBA" id="ARBA00022692"/>
    </source>
</evidence>
<feature type="transmembrane region" description="Helical" evidence="14">
    <location>
        <begin position="419"/>
        <end position="441"/>
    </location>
</feature>
<comment type="subcellular location">
    <subcellularLocation>
        <location evidence="3">Membrane</location>
        <topology evidence="3">Multi-pass membrane protein</topology>
    </subcellularLocation>
</comment>
<keyword evidence="11 14" id="KW-0472">Membrane</keyword>
<evidence type="ECO:0000256" key="8">
    <source>
        <dbReference type="ARBA" id="ARBA00022840"/>
    </source>
</evidence>
<dbReference type="SMART" id="SM00044">
    <property type="entry name" value="CYCc"/>
    <property type="match status" value="1"/>
</dbReference>
<feature type="transmembrane region" description="Helical" evidence="14">
    <location>
        <begin position="380"/>
        <end position="399"/>
    </location>
</feature>
<dbReference type="GO" id="GO:0007189">
    <property type="term" value="P:adenylate cyclase-activating G protein-coupled receptor signaling pathway"/>
    <property type="evidence" value="ECO:0007669"/>
    <property type="project" value="TreeGrafter"/>
</dbReference>
<comment type="catalytic activity">
    <reaction evidence="1">
        <text>GTP = 3',5'-cyclic GMP + diphosphate</text>
        <dbReference type="Rhea" id="RHEA:13665"/>
        <dbReference type="ChEBI" id="CHEBI:33019"/>
        <dbReference type="ChEBI" id="CHEBI:37565"/>
        <dbReference type="ChEBI" id="CHEBI:57746"/>
        <dbReference type="EC" id="4.6.1.2"/>
    </reaction>
</comment>
<keyword evidence="5 14" id="KW-0812">Transmembrane</keyword>
<dbReference type="PANTHER" id="PTHR45627:SF26">
    <property type="entry name" value="ADENYLATE CYCLASE TYPE 1"/>
    <property type="match status" value="1"/>
</dbReference>
<evidence type="ECO:0000313" key="16">
    <source>
        <dbReference type="WBParaSite" id="ASIM_0001339801-mRNA-1"/>
    </source>
</evidence>
<feature type="transmembrane region" description="Helical" evidence="14">
    <location>
        <begin position="350"/>
        <end position="368"/>
    </location>
</feature>
<dbReference type="GO" id="GO:0006171">
    <property type="term" value="P:cAMP biosynthetic process"/>
    <property type="evidence" value="ECO:0007669"/>
    <property type="project" value="TreeGrafter"/>
</dbReference>
<dbReference type="GO" id="GO:0005524">
    <property type="term" value="F:ATP binding"/>
    <property type="evidence" value="ECO:0007669"/>
    <property type="project" value="UniProtKB-KW"/>
</dbReference>
<dbReference type="GO" id="GO:0046872">
    <property type="term" value="F:metal ion binding"/>
    <property type="evidence" value="ECO:0007669"/>
    <property type="project" value="UniProtKB-KW"/>
</dbReference>
<dbReference type="PROSITE" id="PS50125">
    <property type="entry name" value="GUANYLATE_CYCLASE_2"/>
    <property type="match status" value="1"/>
</dbReference>
<reference evidence="16" key="1">
    <citation type="submission" date="2016-04" db="UniProtKB">
        <authorList>
            <consortium name="WormBaseParasite"/>
        </authorList>
    </citation>
    <scope>IDENTIFICATION</scope>
</reference>
<dbReference type="GO" id="GO:0004383">
    <property type="term" value="F:guanylate cyclase activity"/>
    <property type="evidence" value="ECO:0007669"/>
    <property type="project" value="UniProtKB-EC"/>
</dbReference>
<sequence>LFHENDSTHHEILFHSAIYGLANAKNHRSLQTELVSSVVPPHLVHGIRQYFTKTSPTLYTEQYAQVTCATLKASISMEFFSVFYGRLIGLEEICSQCSPQDSARLLNEFNSRIDQIAKKSNCIRLQSDGILIVAGIPNISDDHLRNVVLFAIDLQTLIRSFCDSTSIELGLCCGIESGSVSAGIVGTTKWHYDIIGSPLDEAINIERTRVTMVHIFSGIFLGDNAKQQSQCYEFNIEKRDRYWCVVPQLKTNLSSSTLFPNLRRFSLVTVPQAVNRLLQTIASASDSLLKTNALPGRRKKKMEKLLSVGDKLANKRDQGKSLMQSLTLKFRNEQMETAVRFFFHMQLDEWFIPALAISIFFLVVYGVYHVLVLPRQIATLALIVVALTVMFIVLLMLYINYFEFSCPQSGELDESSECYVVHFSLLSCAIWMLSSVVFIRLPSIVQLYALLIAFILYSLHVFVTHPMLYYSYSQLNQFVIYLLKSSYLTYRVEWELMLGLLTLIGIIFIQSRSNERILRLDFMSKLKQMLLNALPSHVAQTFYSKSELHHHLCHSVGVAFINVINASLCQERKDVYDCFQILLQHHGIEKIKSCSKMYIAAVGILPETSKNVLSFYSFLFHYFNSHFIIPLCIDCGSVLSAVISNERPTYELIGDPCLKARQLMQHAACYGIMVSEEIYLALRPRNFNFDSRPIVVSPQLTAYVFEESHPTAGSIDETRSQTEPPIHQDSENPLQMFTSMDSSFSSEVYSIDVGVETDSDMEWITPEMLMYEKKKSPSKSSVYNSSCCPQSSNASECDKNSMNHEKVHSGWMMNGRKSSSWMSIGGGSIRSDLTSASYANDIERLTAASNRVDRMLQELTSVTHVDIDNKLECHPFPTALSASNRSLRFNRLKYSFRREISSACHTEYDNAESEGICSDSEMLEGRLERIKHALKAGDSRRKRRRNMMSNDNGNDADIDSVCSSLNASSIFDNFRWNR</sequence>
<proteinExistence type="predicted"/>
<evidence type="ECO:0000256" key="3">
    <source>
        <dbReference type="ARBA" id="ARBA00004141"/>
    </source>
</evidence>
<keyword evidence="10 14" id="KW-1133">Transmembrane helix</keyword>
<keyword evidence="9" id="KW-0460">Magnesium</keyword>
<protein>
    <recommendedName>
        <fullName evidence="4">adenylate cyclase</fullName>
        <ecNumber evidence="4">4.6.1.1</ecNumber>
    </recommendedName>
</protein>
<organism evidence="16">
    <name type="scientific">Anisakis simplex</name>
    <name type="common">Herring worm</name>
    <dbReference type="NCBI Taxonomy" id="6269"/>
    <lineage>
        <taxon>Eukaryota</taxon>
        <taxon>Metazoa</taxon>
        <taxon>Ecdysozoa</taxon>
        <taxon>Nematoda</taxon>
        <taxon>Chromadorea</taxon>
        <taxon>Rhabditida</taxon>
        <taxon>Spirurina</taxon>
        <taxon>Ascaridomorpha</taxon>
        <taxon>Ascaridoidea</taxon>
        <taxon>Anisakidae</taxon>
        <taxon>Anisakis</taxon>
        <taxon>Anisakis simplex complex</taxon>
    </lineage>
</organism>
<evidence type="ECO:0000256" key="12">
    <source>
        <dbReference type="ARBA" id="ARBA00023239"/>
    </source>
</evidence>
<dbReference type="CDD" id="cd07302">
    <property type="entry name" value="CHD"/>
    <property type="match status" value="1"/>
</dbReference>
<dbReference type="Gene3D" id="3.30.70.1230">
    <property type="entry name" value="Nucleotide cyclase"/>
    <property type="match status" value="2"/>
</dbReference>
<keyword evidence="12" id="KW-0456">Lyase</keyword>
<dbReference type="InterPro" id="IPR001054">
    <property type="entry name" value="A/G_cyclase"/>
</dbReference>
<evidence type="ECO:0000256" key="10">
    <source>
        <dbReference type="ARBA" id="ARBA00022989"/>
    </source>
</evidence>
<dbReference type="GO" id="GO:0004016">
    <property type="term" value="F:adenylate cyclase activity"/>
    <property type="evidence" value="ECO:0007669"/>
    <property type="project" value="UniProtKB-EC"/>
</dbReference>
<feature type="transmembrane region" description="Helical" evidence="14">
    <location>
        <begin position="448"/>
        <end position="472"/>
    </location>
</feature>
<name>A0A158PP08_ANISI</name>
<evidence type="ECO:0000256" key="2">
    <source>
        <dbReference type="ARBA" id="ARBA00001593"/>
    </source>
</evidence>
<keyword evidence="7" id="KW-0547">Nucleotide-binding</keyword>
<dbReference type="GO" id="GO:0005886">
    <property type="term" value="C:plasma membrane"/>
    <property type="evidence" value="ECO:0007669"/>
    <property type="project" value="TreeGrafter"/>
</dbReference>
<dbReference type="EC" id="4.6.1.1" evidence="4"/>
<evidence type="ECO:0000256" key="11">
    <source>
        <dbReference type="ARBA" id="ARBA00023136"/>
    </source>
</evidence>
<dbReference type="GO" id="GO:0035556">
    <property type="term" value="P:intracellular signal transduction"/>
    <property type="evidence" value="ECO:0007669"/>
    <property type="project" value="InterPro"/>
</dbReference>
<feature type="domain" description="Guanylate cyclase" evidence="15">
    <location>
        <begin position="81"/>
        <end position="206"/>
    </location>
</feature>
<evidence type="ECO:0000256" key="7">
    <source>
        <dbReference type="ARBA" id="ARBA00022741"/>
    </source>
</evidence>
<dbReference type="SUPFAM" id="SSF55073">
    <property type="entry name" value="Nucleotide cyclase"/>
    <property type="match status" value="2"/>
</dbReference>
<accession>A0A158PP08</accession>
<feature type="compositionally biased region" description="Basic and acidic residues" evidence="13">
    <location>
        <begin position="716"/>
        <end position="730"/>
    </location>
</feature>
<evidence type="ECO:0000256" key="9">
    <source>
        <dbReference type="ARBA" id="ARBA00022842"/>
    </source>
</evidence>
<evidence type="ECO:0000256" key="1">
    <source>
        <dbReference type="ARBA" id="ARBA00001436"/>
    </source>
</evidence>
<dbReference type="WBParaSite" id="ASIM_0001339801-mRNA-1">
    <property type="protein sequence ID" value="ASIM_0001339801-mRNA-1"/>
    <property type="gene ID" value="ASIM_0001339801"/>
</dbReference>
<keyword evidence="6" id="KW-0479">Metal-binding</keyword>
<feature type="transmembrane region" description="Helical" evidence="14">
    <location>
        <begin position="492"/>
        <end position="509"/>
    </location>
</feature>
<keyword evidence="8" id="KW-0067">ATP-binding</keyword>
<evidence type="ECO:0000256" key="13">
    <source>
        <dbReference type="SAM" id="MobiDB-lite"/>
    </source>
</evidence>